<gene>
    <name evidence="2" type="ORF">NDU88_011057</name>
</gene>
<feature type="region of interest" description="Disordered" evidence="1">
    <location>
        <begin position="69"/>
        <end position="101"/>
    </location>
</feature>
<organism evidence="2 3">
    <name type="scientific">Pleurodeles waltl</name>
    <name type="common">Iberian ribbed newt</name>
    <dbReference type="NCBI Taxonomy" id="8319"/>
    <lineage>
        <taxon>Eukaryota</taxon>
        <taxon>Metazoa</taxon>
        <taxon>Chordata</taxon>
        <taxon>Craniata</taxon>
        <taxon>Vertebrata</taxon>
        <taxon>Euteleostomi</taxon>
        <taxon>Amphibia</taxon>
        <taxon>Batrachia</taxon>
        <taxon>Caudata</taxon>
        <taxon>Salamandroidea</taxon>
        <taxon>Salamandridae</taxon>
        <taxon>Pleurodelinae</taxon>
        <taxon>Pleurodeles</taxon>
    </lineage>
</organism>
<evidence type="ECO:0000313" key="2">
    <source>
        <dbReference type="EMBL" id="KAJ1158366.1"/>
    </source>
</evidence>
<name>A0AAV7S349_PLEWA</name>
<proteinExistence type="predicted"/>
<evidence type="ECO:0000313" key="3">
    <source>
        <dbReference type="Proteomes" id="UP001066276"/>
    </source>
</evidence>
<comment type="caution">
    <text evidence="2">The sequence shown here is derived from an EMBL/GenBank/DDBJ whole genome shotgun (WGS) entry which is preliminary data.</text>
</comment>
<protein>
    <submittedName>
        <fullName evidence="2">Uncharacterized protein</fullName>
    </submittedName>
</protein>
<keyword evidence="3" id="KW-1185">Reference proteome</keyword>
<reference evidence="2" key="1">
    <citation type="journal article" date="2022" name="bioRxiv">
        <title>Sequencing and chromosome-scale assembly of the giantPleurodeles waltlgenome.</title>
        <authorList>
            <person name="Brown T."/>
            <person name="Elewa A."/>
            <person name="Iarovenko S."/>
            <person name="Subramanian E."/>
            <person name="Araus A.J."/>
            <person name="Petzold A."/>
            <person name="Susuki M."/>
            <person name="Suzuki K.-i.T."/>
            <person name="Hayashi T."/>
            <person name="Toyoda A."/>
            <person name="Oliveira C."/>
            <person name="Osipova E."/>
            <person name="Leigh N.D."/>
            <person name="Simon A."/>
            <person name="Yun M.H."/>
        </authorList>
    </citation>
    <scope>NUCLEOTIDE SEQUENCE</scope>
    <source>
        <strain evidence="2">20211129_DDA</strain>
        <tissue evidence="2">Liver</tissue>
    </source>
</reference>
<sequence>MDARQRPGYGPHALGRGRDSMRAFTTCTAPQTSKILHAPHWVAAEGFHETEAAVTVPVRADRRMNRMTEKLDKHAEHIDQSERRISDIDIEDSQSNMISSQTNKETAQLEEEHLLTADRHLLGHIHDKKQHSRKYNTWGNMRLPVSMGREKDQLQY</sequence>
<accession>A0AAV7S349</accession>
<feature type="compositionally biased region" description="Basic and acidic residues" evidence="1">
    <location>
        <begin position="69"/>
        <end position="87"/>
    </location>
</feature>
<evidence type="ECO:0000256" key="1">
    <source>
        <dbReference type="SAM" id="MobiDB-lite"/>
    </source>
</evidence>
<dbReference type="EMBL" id="JANPWB010000009">
    <property type="protein sequence ID" value="KAJ1158366.1"/>
    <property type="molecule type" value="Genomic_DNA"/>
</dbReference>
<dbReference type="AlphaFoldDB" id="A0AAV7S349"/>
<dbReference type="Proteomes" id="UP001066276">
    <property type="component" value="Chromosome 5"/>
</dbReference>